<evidence type="ECO:0000256" key="1">
    <source>
        <dbReference type="ARBA" id="ARBA00004651"/>
    </source>
</evidence>
<dbReference type="PANTHER" id="PTHR43826:SF9">
    <property type="entry name" value="PROTEIN, PUTATIVE-RELATED"/>
    <property type="match status" value="1"/>
</dbReference>
<comment type="subcellular location">
    <subcellularLocation>
        <location evidence="1">Cell membrane</location>
        <topology evidence="1">Multi-pass membrane protein</topology>
    </subcellularLocation>
</comment>
<evidence type="ECO:0000256" key="7">
    <source>
        <dbReference type="SAM" id="Phobius"/>
    </source>
</evidence>
<dbReference type="InterPro" id="IPR021159">
    <property type="entry name" value="Sugar-P_transporter_CS"/>
</dbReference>
<dbReference type="NCBIfam" id="NF007107">
    <property type="entry name" value="PRK09556.1"/>
    <property type="match status" value="1"/>
</dbReference>
<keyword evidence="10" id="KW-1185">Reference proteome</keyword>
<evidence type="ECO:0000259" key="8">
    <source>
        <dbReference type="PROSITE" id="PS50850"/>
    </source>
</evidence>
<feature type="domain" description="Major facilitator superfamily (MFS) profile" evidence="8">
    <location>
        <begin position="29"/>
        <end position="455"/>
    </location>
</feature>
<feature type="transmembrane region" description="Helical" evidence="7">
    <location>
        <begin position="391"/>
        <end position="411"/>
    </location>
</feature>
<dbReference type="InterPro" id="IPR051337">
    <property type="entry name" value="OPA_Antiporter"/>
</dbReference>
<proteinExistence type="inferred from homology"/>
<sequence length="463" mass="50548">MGIREFFNHQVKPNIGLTTAEERKRWLKEFLKTFFVIFIVYAGMYLIRNNFKAAGPLLIEQNGFTTTQLGVIGVAFSFTYAIGKTLLGYVVDGRNAKKIMSFLLVLAAIIVGIMGIILFETKQYSAFLIILWGLNGFFQAPGGPASYSTISRWTPNKQRGRWLGFWNVSHNLGGAVAGMLALWGATTFFDGNVAGMFIVPAVIAGAIGIFGMFFAKDDPSELGWDDAETIFEEPTAPEDAASEGMTKGEIFKKFVVRNPMVWILATANIFVYIVRIGIDNWVPVYSSQVLGFTNSQAVQTLFYFEMGAILGSVSWGLISDFLKGRRMATAMISVVLEFLAVYIYSIVQTPMALYAVLFVLGWLVFGPQLLIGVSVIGFVPKAAASVTNGIVGTFAYLFGDSLAKVGLGMIADPTGSGLTVLGRTFHGWGDTFTIFYVALLIGGILMTIVAFAEEKKIRATSLD</sequence>
<dbReference type="PIRSF" id="PIRSF002808">
    <property type="entry name" value="Hexose_phosphate_transp"/>
    <property type="match status" value="1"/>
</dbReference>
<dbReference type="SUPFAM" id="SSF103473">
    <property type="entry name" value="MFS general substrate transporter"/>
    <property type="match status" value="1"/>
</dbReference>
<feature type="transmembrane region" description="Helical" evidence="7">
    <location>
        <begin position="298"/>
        <end position="318"/>
    </location>
</feature>
<reference evidence="9 10" key="1">
    <citation type="submission" date="2022-10" db="EMBL/GenBank/DDBJ databases">
        <title>Weissella fermenti sp. nov., isolated from fermented cabbage.</title>
        <authorList>
            <person name="Lee J.K."/>
            <person name="Baek J.H."/>
            <person name="Choi D.G."/>
            <person name="Kim J.M."/>
            <person name="Jeon C.O."/>
        </authorList>
    </citation>
    <scope>NUCLEOTIDE SEQUENCE [LARGE SCALE GENOMIC DNA]</scope>
    <source>
        <strain evidence="9 10">KACC 18534</strain>
    </source>
</reference>
<dbReference type="Gene3D" id="1.20.1250.20">
    <property type="entry name" value="MFS general substrate transporter like domains"/>
    <property type="match status" value="2"/>
</dbReference>
<feature type="transmembrane region" description="Helical" evidence="7">
    <location>
        <begin position="197"/>
        <end position="215"/>
    </location>
</feature>
<dbReference type="InterPro" id="IPR020846">
    <property type="entry name" value="MFS_dom"/>
</dbReference>
<protein>
    <submittedName>
        <fullName evidence="9">Hexose-6-phosphate:phosphate antiporter</fullName>
    </submittedName>
</protein>
<feature type="transmembrane region" description="Helical" evidence="7">
    <location>
        <begin position="67"/>
        <end position="87"/>
    </location>
</feature>
<dbReference type="EMBL" id="JAOZFE010000001">
    <property type="protein sequence ID" value="MCW0952837.1"/>
    <property type="molecule type" value="Genomic_DNA"/>
</dbReference>
<name>A0ABT3E4K6_9LACO</name>
<feature type="transmembrane region" description="Helical" evidence="7">
    <location>
        <begin position="163"/>
        <end position="185"/>
    </location>
</feature>
<evidence type="ECO:0000313" key="9">
    <source>
        <dbReference type="EMBL" id="MCW0952837.1"/>
    </source>
</evidence>
<feature type="transmembrane region" description="Helical" evidence="7">
    <location>
        <begin position="353"/>
        <end position="379"/>
    </location>
</feature>
<feature type="transmembrane region" description="Helical" evidence="7">
    <location>
        <begin position="30"/>
        <end position="47"/>
    </location>
</feature>
<dbReference type="Pfam" id="PF07690">
    <property type="entry name" value="MFS_1"/>
    <property type="match status" value="1"/>
</dbReference>
<feature type="transmembrane region" description="Helical" evidence="7">
    <location>
        <begin position="124"/>
        <end position="142"/>
    </location>
</feature>
<comment type="caution">
    <text evidence="9">The sequence shown here is derived from an EMBL/GenBank/DDBJ whole genome shotgun (WGS) entry which is preliminary data.</text>
</comment>
<evidence type="ECO:0000256" key="3">
    <source>
        <dbReference type="ARBA" id="ARBA00022448"/>
    </source>
</evidence>
<dbReference type="InterPro" id="IPR036259">
    <property type="entry name" value="MFS_trans_sf"/>
</dbReference>
<keyword evidence="4 7" id="KW-0812">Transmembrane</keyword>
<dbReference type="PANTHER" id="PTHR43826">
    <property type="entry name" value="GLUCOSE-6-PHOSPHATE EXCHANGER SLC37A4"/>
    <property type="match status" value="1"/>
</dbReference>
<dbReference type="RefSeq" id="WP_213409438.1">
    <property type="nucleotide sequence ID" value="NZ_CP074441.1"/>
</dbReference>
<evidence type="ECO:0000256" key="5">
    <source>
        <dbReference type="ARBA" id="ARBA00022989"/>
    </source>
</evidence>
<feature type="transmembrane region" description="Helical" evidence="7">
    <location>
        <begin position="330"/>
        <end position="347"/>
    </location>
</feature>
<evidence type="ECO:0000256" key="6">
    <source>
        <dbReference type="ARBA" id="ARBA00023136"/>
    </source>
</evidence>
<accession>A0ABT3E4K6</accession>
<keyword evidence="5 7" id="KW-1133">Transmembrane helix</keyword>
<gene>
    <name evidence="9" type="primary">uhpT</name>
    <name evidence="9" type="ORF">OIT44_01980</name>
</gene>
<comment type="similarity">
    <text evidence="2">Belongs to the major facilitator superfamily. Organophosphate:Pi antiporter (OPA) (TC 2.A.1.4) family.</text>
</comment>
<evidence type="ECO:0000256" key="2">
    <source>
        <dbReference type="ARBA" id="ARBA00009598"/>
    </source>
</evidence>
<dbReference type="InterPro" id="IPR000849">
    <property type="entry name" value="Sugar_P_transporter"/>
</dbReference>
<evidence type="ECO:0000256" key="4">
    <source>
        <dbReference type="ARBA" id="ARBA00022692"/>
    </source>
</evidence>
<evidence type="ECO:0000313" key="10">
    <source>
        <dbReference type="Proteomes" id="UP001526225"/>
    </source>
</evidence>
<feature type="transmembrane region" description="Helical" evidence="7">
    <location>
        <begin position="260"/>
        <end position="278"/>
    </location>
</feature>
<dbReference type="PROSITE" id="PS50850">
    <property type="entry name" value="MFS"/>
    <property type="match status" value="1"/>
</dbReference>
<feature type="transmembrane region" description="Helical" evidence="7">
    <location>
        <begin position="431"/>
        <end position="452"/>
    </location>
</feature>
<dbReference type="InterPro" id="IPR011701">
    <property type="entry name" value="MFS"/>
</dbReference>
<keyword evidence="6 7" id="KW-0472">Membrane</keyword>
<dbReference type="Proteomes" id="UP001526225">
    <property type="component" value="Unassembled WGS sequence"/>
</dbReference>
<dbReference type="PROSITE" id="PS00942">
    <property type="entry name" value="GLPT"/>
    <property type="match status" value="1"/>
</dbReference>
<organism evidence="9 10">
    <name type="scientific">Weissella ceti</name>
    <dbReference type="NCBI Taxonomy" id="759620"/>
    <lineage>
        <taxon>Bacteria</taxon>
        <taxon>Bacillati</taxon>
        <taxon>Bacillota</taxon>
        <taxon>Bacilli</taxon>
        <taxon>Lactobacillales</taxon>
        <taxon>Lactobacillaceae</taxon>
        <taxon>Weissella</taxon>
    </lineage>
</organism>
<feature type="transmembrane region" description="Helical" evidence="7">
    <location>
        <begin position="99"/>
        <end position="118"/>
    </location>
</feature>
<keyword evidence="3" id="KW-0813">Transport</keyword>